<name>A0A328TXW3_9BACL</name>
<feature type="signal peptide" evidence="1">
    <location>
        <begin position="1"/>
        <end position="30"/>
    </location>
</feature>
<organism evidence="2 3">
    <name type="scientific">Paenibacillus montanisoli</name>
    <dbReference type="NCBI Taxonomy" id="2081970"/>
    <lineage>
        <taxon>Bacteria</taxon>
        <taxon>Bacillati</taxon>
        <taxon>Bacillota</taxon>
        <taxon>Bacilli</taxon>
        <taxon>Bacillales</taxon>
        <taxon>Paenibacillaceae</taxon>
        <taxon>Paenibacillus</taxon>
    </lineage>
</organism>
<comment type="caution">
    <text evidence="2">The sequence shown here is derived from an EMBL/GenBank/DDBJ whole genome shotgun (WGS) entry which is preliminary data.</text>
</comment>
<keyword evidence="3" id="KW-1185">Reference proteome</keyword>
<sequence>MLHSMKKKPISALLLAWLAFLLVLPSPADASSVKLSKSTESKLSKQIAASSSAMKGMLAAQKQGLAALQMKEDALDTAIGSLHYNNGKGLTDVRARIAQIDGAKIAKLTKDVNGTKERYKPLFALYTSLNTQIKDAKFLKLKVLAATLQAQADKLRPATQLARADIRLKEEALRAAKAAASAKIKHLRAKLAEADPLRSQIKSVQAVVSGSKKNISPVIKTLNEAIKAGSGEGTLQSITTLVSISRSIVEQKQRVHAFETRITRIIRDTKAEIPASGT</sequence>
<evidence type="ECO:0008006" key="4">
    <source>
        <dbReference type="Google" id="ProtNLM"/>
    </source>
</evidence>
<dbReference type="Proteomes" id="UP000249260">
    <property type="component" value="Unassembled WGS sequence"/>
</dbReference>
<dbReference type="AlphaFoldDB" id="A0A328TXW3"/>
<dbReference type="OrthoDB" id="2679013at2"/>
<evidence type="ECO:0000313" key="2">
    <source>
        <dbReference type="EMBL" id="RAP74552.1"/>
    </source>
</evidence>
<dbReference type="RefSeq" id="WP_112884341.1">
    <property type="nucleotide sequence ID" value="NZ_QLUW01000004.1"/>
</dbReference>
<proteinExistence type="predicted"/>
<keyword evidence="1" id="KW-0732">Signal</keyword>
<evidence type="ECO:0000313" key="3">
    <source>
        <dbReference type="Proteomes" id="UP000249260"/>
    </source>
</evidence>
<feature type="chain" id="PRO_5016319458" description="Tellurium resistance protein" evidence="1">
    <location>
        <begin position="31"/>
        <end position="278"/>
    </location>
</feature>
<accession>A0A328TXW3</accession>
<protein>
    <recommendedName>
        <fullName evidence="4">Tellurium resistance protein</fullName>
    </recommendedName>
</protein>
<reference evidence="2 3" key="1">
    <citation type="submission" date="2018-06" db="EMBL/GenBank/DDBJ databases">
        <title>Paenibacillus montanisoli sp. nov., isolated from mountain area soil.</title>
        <authorList>
            <person name="Wu M."/>
        </authorList>
    </citation>
    <scope>NUCLEOTIDE SEQUENCE [LARGE SCALE GENOMIC DNA]</scope>
    <source>
        <strain evidence="2 3">RA17</strain>
    </source>
</reference>
<evidence type="ECO:0000256" key="1">
    <source>
        <dbReference type="SAM" id="SignalP"/>
    </source>
</evidence>
<dbReference type="EMBL" id="QLUW01000004">
    <property type="protein sequence ID" value="RAP74552.1"/>
    <property type="molecule type" value="Genomic_DNA"/>
</dbReference>
<gene>
    <name evidence="2" type="ORF">DL346_21045</name>
</gene>